<accession>A0AAX3YJI9</accession>
<name>A0AAX3YJI9_RHOOP</name>
<dbReference type="PANTHER" id="PTHR13789">
    <property type="entry name" value="MONOOXYGENASE"/>
    <property type="match status" value="1"/>
</dbReference>
<reference evidence="5" key="2">
    <citation type="submission" date="2023-07" db="EMBL/GenBank/DDBJ databases">
        <title>Genomic analysis of Rhodococcus opacus VOC-14 with glycol ethers degradation activity.</title>
        <authorList>
            <person name="Narkevich D.A."/>
            <person name="Hlushen A.M."/>
            <person name="Akhremchuk A.E."/>
            <person name="Sikolenko M.A."/>
            <person name="Valentovich L.N."/>
        </authorList>
    </citation>
    <scope>NUCLEOTIDE SEQUENCE</scope>
    <source>
        <strain evidence="5">VOC-14</strain>
    </source>
</reference>
<evidence type="ECO:0000313" key="5">
    <source>
        <dbReference type="EMBL" id="WLF48910.1"/>
    </source>
</evidence>
<keyword evidence="1" id="KW-0560">Oxidoreductase</keyword>
<organism evidence="5 7">
    <name type="scientific">Rhodococcus opacus</name>
    <name type="common">Nocardia opaca</name>
    <dbReference type="NCBI Taxonomy" id="37919"/>
    <lineage>
        <taxon>Bacteria</taxon>
        <taxon>Bacillati</taxon>
        <taxon>Actinomycetota</taxon>
        <taxon>Actinomycetes</taxon>
        <taxon>Mycobacteriales</taxon>
        <taxon>Nocardiaceae</taxon>
        <taxon>Rhodococcus</taxon>
    </lineage>
</organism>
<dbReference type="Proteomes" id="UP001231166">
    <property type="component" value="Chromosome"/>
</dbReference>
<dbReference type="EMBL" id="CP130953">
    <property type="protein sequence ID" value="WLF48910.1"/>
    <property type="molecule type" value="Genomic_DNA"/>
</dbReference>
<protein>
    <submittedName>
        <fullName evidence="5">FAD-dependent oxidoreductase</fullName>
    </submittedName>
</protein>
<dbReference type="Gene3D" id="3.30.9.30">
    <property type="match status" value="1"/>
</dbReference>
<dbReference type="Gene3D" id="3.50.50.60">
    <property type="entry name" value="FAD/NAD(P)-binding domain"/>
    <property type="match status" value="1"/>
</dbReference>
<evidence type="ECO:0000313" key="6">
    <source>
        <dbReference type="Proteomes" id="UP001066327"/>
    </source>
</evidence>
<keyword evidence="2" id="KW-0503">Monooxygenase</keyword>
<dbReference type="InterPro" id="IPR006076">
    <property type="entry name" value="FAD-dep_OxRdtase"/>
</dbReference>
<dbReference type="PANTHER" id="PTHR13789:SF309">
    <property type="entry name" value="PUTATIVE (AFU_ORTHOLOGUE AFUA_6G14510)-RELATED"/>
    <property type="match status" value="1"/>
</dbReference>
<proteinExistence type="predicted"/>
<dbReference type="Pfam" id="PF01266">
    <property type="entry name" value="DAO"/>
    <property type="match status" value="1"/>
</dbReference>
<evidence type="ECO:0000313" key="4">
    <source>
        <dbReference type="EMBL" id="MCZ4585456.1"/>
    </source>
</evidence>
<dbReference type="RefSeq" id="WP_208328710.1">
    <property type="nucleotide sequence ID" value="NZ_CP072193.1"/>
</dbReference>
<evidence type="ECO:0000256" key="2">
    <source>
        <dbReference type="ARBA" id="ARBA00023033"/>
    </source>
</evidence>
<reference evidence="4" key="1">
    <citation type="submission" date="2022-12" db="EMBL/GenBank/DDBJ databases">
        <authorList>
            <person name="Krivoruchko A.V."/>
            <person name="Elkin A."/>
        </authorList>
    </citation>
    <scope>NUCLEOTIDE SEQUENCE</scope>
    <source>
        <strain evidence="4">IEGM 249</strain>
    </source>
</reference>
<dbReference type="InterPro" id="IPR036188">
    <property type="entry name" value="FAD/NAD-bd_sf"/>
</dbReference>
<sequence length="126" mass="12974">MEVVVAGGGVSGTATAIALRRIGSDVTLYETHPDPAGQVGAFLSLASNGLRGLKALGCLDQVRQAGFAVTTHRMWSGTGRLLAEVPRGRLSGDPLHSTTLMRGSLVECCVSAPPRPGYGSSPAADW</sequence>
<evidence type="ECO:0000313" key="7">
    <source>
        <dbReference type="Proteomes" id="UP001231166"/>
    </source>
</evidence>
<dbReference type="AlphaFoldDB" id="A0AAX3YJI9"/>
<dbReference type="Proteomes" id="UP001066327">
    <property type="component" value="Unassembled WGS sequence"/>
</dbReference>
<feature type="domain" description="FAD dependent oxidoreductase" evidence="3">
    <location>
        <begin position="3"/>
        <end position="75"/>
    </location>
</feature>
<dbReference type="InterPro" id="IPR050493">
    <property type="entry name" value="FAD-dep_Monooxygenase_BioMet"/>
</dbReference>
<gene>
    <name evidence="4" type="ORF">O4328_17400</name>
    <name evidence="5" type="ORF">Q5707_07935</name>
</gene>
<keyword evidence="6" id="KW-1185">Reference proteome</keyword>
<evidence type="ECO:0000259" key="3">
    <source>
        <dbReference type="Pfam" id="PF01266"/>
    </source>
</evidence>
<dbReference type="GO" id="GO:0004497">
    <property type="term" value="F:monooxygenase activity"/>
    <property type="evidence" value="ECO:0007669"/>
    <property type="project" value="UniProtKB-KW"/>
</dbReference>
<evidence type="ECO:0000256" key="1">
    <source>
        <dbReference type="ARBA" id="ARBA00023002"/>
    </source>
</evidence>
<dbReference type="SUPFAM" id="SSF51905">
    <property type="entry name" value="FAD/NAD(P)-binding domain"/>
    <property type="match status" value="1"/>
</dbReference>
<dbReference type="EMBL" id="JAPWIS010000008">
    <property type="protein sequence ID" value="MCZ4585456.1"/>
    <property type="molecule type" value="Genomic_DNA"/>
</dbReference>